<dbReference type="AlphaFoldDB" id="A0AA41V9U3"/>
<feature type="region of interest" description="Disordered" evidence="1">
    <location>
        <begin position="169"/>
        <end position="228"/>
    </location>
</feature>
<evidence type="ECO:0000313" key="3">
    <source>
        <dbReference type="EMBL" id="MCL7038267.1"/>
    </source>
</evidence>
<dbReference type="Proteomes" id="UP001177140">
    <property type="component" value="Unassembled WGS sequence"/>
</dbReference>
<dbReference type="InterPro" id="IPR039391">
    <property type="entry name" value="Phytocyanin-like"/>
</dbReference>
<feature type="compositionally biased region" description="Low complexity" evidence="1">
    <location>
        <begin position="169"/>
        <end position="186"/>
    </location>
</feature>
<evidence type="ECO:0000259" key="2">
    <source>
        <dbReference type="PROSITE" id="PS51485"/>
    </source>
</evidence>
<feature type="compositionally biased region" description="Polar residues" evidence="1">
    <location>
        <begin position="204"/>
        <end position="215"/>
    </location>
</feature>
<comment type="caution">
    <text evidence="3">The sequence shown here is derived from an EMBL/GenBank/DDBJ whole genome shotgun (WGS) entry which is preliminary data.</text>
</comment>
<sequence>MLASPLMVNSHSVVFNVGEAAGWSAQSGVNYTRWTIYPTFLVGDSVRFVYNPTTTNVLEVTFSDKESCNSTSPIATYNTGNDTILLPGIGHRYFISGNPVECNMINGYGLKLDIQVRNVSQWREERSCPYCNNNEVVHKPQCCACPYCDDPLLPRRQCCDQNTSIGGATTTTTTSPTSTSAGRAPALTPTTSPDSISAGGIASLTPTMSPISTSAKGEAKTRAPNSTTSAASKFSINVAGLVRFIC</sequence>
<evidence type="ECO:0000313" key="4">
    <source>
        <dbReference type="Proteomes" id="UP001177140"/>
    </source>
</evidence>
<dbReference type="PANTHER" id="PTHR33021">
    <property type="entry name" value="BLUE COPPER PROTEIN"/>
    <property type="match status" value="1"/>
</dbReference>
<organism evidence="3 4">
    <name type="scientific">Papaver nudicaule</name>
    <name type="common">Iceland poppy</name>
    <dbReference type="NCBI Taxonomy" id="74823"/>
    <lineage>
        <taxon>Eukaryota</taxon>
        <taxon>Viridiplantae</taxon>
        <taxon>Streptophyta</taxon>
        <taxon>Embryophyta</taxon>
        <taxon>Tracheophyta</taxon>
        <taxon>Spermatophyta</taxon>
        <taxon>Magnoliopsida</taxon>
        <taxon>Ranunculales</taxon>
        <taxon>Papaveraceae</taxon>
        <taxon>Papaveroideae</taxon>
        <taxon>Papaver</taxon>
    </lineage>
</organism>
<protein>
    <recommendedName>
        <fullName evidence="2">Phytocyanin domain-containing protein</fullName>
    </recommendedName>
</protein>
<dbReference type="SUPFAM" id="SSF49503">
    <property type="entry name" value="Cupredoxins"/>
    <property type="match status" value="1"/>
</dbReference>
<dbReference type="Gene3D" id="2.60.40.420">
    <property type="entry name" value="Cupredoxins - blue copper proteins"/>
    <property type="match status" value="1"/>
</dbReference>
<dbReference type="InterPro" id="IPR003245">
    <property type="entry name" value="Phytocyanin_dom"/>
</dbReference>
<dbReference type="Pfam" id="PF02298">
    <property type="entry name" value="Cu_bind_like"/>
    <property type="match status" value="1"/>
</dbReference>
<keyword evidence="4" id="KW-1185">Reference proteome</keyword>
<dbReference type="PROSITE" id="PS51485">
    <property type="entry name" value="PHYTOCYANIN"/>
    <property type="match status" value="1"/>
</dbReference>
<name>A0AA41V9U3_PAPNU</name>
<dbReference type="PANTHER" id="PTHR33021:SF339">
    <property type="entry name" value="OS07G0570600 PROTEIN"/>
    <property type="match status" value="1"/>
</dbReference>
<dbReference type="GO" id="GO:0005886">
    <property type="term" value="C:plasma membrane"/>
    <property type="evidence" value="ECO:0007669"/>
    <property type="project" value="TreeGrafter"/>
</dbReference>
<dbReference type="InterPro" id="IPR008972">
    <property type="entry name" value="Cupredoxin"/>
</dbReference>
<dbReference type="EMBL" id="JAJJMA010188699">
    <property type="protein sequence ID" value="MCL7038267.1"/>
    <property type="molecule type" value="Genomic_DNA"/>
</dbReference>
<proteinExistence type="predicted"/>
<accession>A0AA41V9U3</accession>
<feature type="domain" description="Phytocyanin" evidence="2">
    <location>
        <begin position="13"/>
        <end position="118"/>
    </location>
</feature>
<dbReference type="GO" id="GO:0009055">
    <property type="term" value="F:electron transfer activity"/>
    <property type="evidence" value="ECO:0007669"/>
    <property type="project" value="InterPro"/>
</dbReference>
<evidence type="ECO:0000256" key="1">
    <source>
        <dbReference type="SAM" id="MobiDB-lite"/>
    </source>
</evidence>
<gene>
    <name evidence="3" type="ORF">MKW94_016738</name>
</gene>
<reference evidence="3" key="1">
    <citation type="submission" date="2022-03" db="EMBL/GenBank/DDBJ databases">
        <title>A functionally conserved STORR gene fusion in Papaver species that diverged 16.8 million years ago.</title>
        <authorList>
            <person name="Catania T."/>
        </authorList>
    </citation>
    <scope>NUCLEOTIDE SEQUENCE</scope>
    <source>
        <strain evidence="3">S-191538</strain>
    </source>
</reference>